<evidence type="ECO:0000313" key="3">
    <source>
        <dbReference type="EMBL" id="BBO70983.1"/>
    </source>
</evidence>
<gene>
    <name evidence="3" type="ORF">DSCA_49130</name>
</gene>
<reference evidence="3 4" key="1">
    <citation type="submission" date="2019-11" db="EMBL/GenBank/DDBJ databases">
        <title>Comparative genomics of hydrocarbon-degrading Desulfosarcina strains.</title>
        <authorList>
            <person name="Watanabe M."/>
            <person name="Kojima H."/>
            <person name="Fukui M."/>
        </authorList>
    </citation>
    <scope>NUCLEOTIDE SEQUENCE [LARGE SCALE GENOMIC DNA]</scope>
    <source>
        <strain evidence="3 4">PL12</strain>
    </source>
</reference>
<dbReference type="SUPFAM" id="SSF47598">
    <property type="entry name" value="Ribbon-helix-helix"/>
    <property type="match status" value="1"/>
</dbReference>
<dbReference type="KEGG" id="dalk:DSCA_49130"/>
<dbReference type="InterPro" id="IPR010985">
    <property type="entry name" value="Ribbon_hlx_hlx"/>
</dbReference>
<dbReference type="SUPFAM" id="SSF143100">
    <property type="entry name" value="TTHA1013/TTHA0281-like"/>
    <property type="match status" value="1"/>
</dbReference>
<dbReference type="GO" id="GO:0006355">
    <property type="term" value="P:regulation of DNA-templated transcription"/>
    <property type="evidence" value="ECO:0007669"/>
    <property type="project" value="InterPro"/>
</dbReference>
<dbReference type="InterPro" id="IPR031807">
    <property type="entry name" value="HicB-like"/>
</dbReference>
<feature type="coiled-coil region" evidence="1">
    <location>
        <begin position="138"/>
        <end position="165"/>
    </location>
</feature>
<proteinExistence type="predicted"/>
<dbReference type="AlphaFoldDB" id="A0A5K7YS29"/>
<sequence length="251" mass="29304">MEKDLQYYMSLNYPFTVEKITDDGENYFSLELPDLPGCGSYGTTIEEAIERLDEAKELWLEASIKRGLYISEPVNEDDFSGKFLLRIPTRLHMNLSRKAKIKNISLNQYVKSVLEEEDNREIFYEYLTERDQKLVNILETQSRLINRLERRIHSLENEVNRSFRQKEPLSSAHWWTSNDSYYQPMPHDSIVCSMGIVNEPTYTIAASNNCIDMSKDEERPKKDNVISLRKRFSSTAVTSFSLEQSQITITT</sequence>
<name>A0A5K7YS29_9BACT</name>
<evidence type="ECO:0000256" key="1">
    <source>
        <dbReference type="SAM" id="Coils"/>
    </source>
</evidence>
<evidence type="ECO:0000259" key="2">
    <source>
        <dbReference type="Pfam" id="PF15919"/>
    </source>
</evidence>
<organism evidence="3 4">
    <name type="scientific">Desulfosarcina alkanivorans</name>
    <dbReference type="NCBI Taxonomy" id="571177"/>
    <lineage>
        <taxon>Bacteria</taxon>
        <taxon>Pseudomonadati</taxon>
        <taxon>Thermodesulfobacteriota</taxon>
        <taxon>Desulfobacteria</taxon>
        <taxon>Desulfobacterales</taxon>
        <taxon>Desulfosarcinaceae</taxon>
        <taxon>Desulfosarcina</taxon>
    </lineage>
</organism>
<dbReference type="OrthoDB" id="5297106at2"/>
<keyword evidence="1" id="KW-0175">Coiled coil</keyword>
<dbReference type="RefSeq" id="WP_155318882.1">
    <property type="nucleotide sequence ID" value="NZ_AP021874.1"/>
</dbReference>
<feature type="domain" description="HicB-like antitoxin of toxin-antitoxin system" evidence="2">
    <location>
        <begin position="13"/>
        <end position="114"/>
    </location>
</feature>
<dbReference type="InterPro" id="IPR035069">
    <property type="entry name" value="TTHA1013/TTHA0281-like"/>
</dbReference>
<dbReference type="Proteomes" id="UP000427906">
    <property type="component" value="Chromosome"/>
</dbReference>
<keyword evidence="4" id="KW-1185">Reference proteome</keyword>
<protein>
    <recommendedName>
        <fullName evidence="2">HicB-like antitoxin of toxin-antitoxin system domain-containing protein</fullName>
    </recommendedName>
</protein>
<dbReference type="Gene3D" id="3.30.160.250">
    <property type="match status" value="1"/>
</dbReference>
<evidence type="ECO:0000313" key="4">
    <source>
        <dbReference type="Proteomes" id="UP000427906"/>
    </source>
</evidence>
<accession>A0A5K7YS29</accession>
<dbReference type="EMBL" id="AP021874">
    <property type="protein sequence ID" value="BBO70983.1"/>
    <property type="molecule type" value="Genomic_DNA"/>
</dbReference>
<dbReference type="Pfam" id="PF15919">
    <property type="entry name" value="HicB_lk_antitox"/>
    <property type="match status" value="1"/>
</dbReference>